<evidence type="ECO:0000313" key="6">
    <source>
        <dbReference type="Proteomes" id="UP001473063"/>
    </source>
</evidence>
<dbReference type="RefSeq" id="WP_178642695.1">
    <property type="nucleotide sequence ID" value="NZ_JBBMEJ010000016.1"/>
</dbReference>
<dbReference type="GO" id="GO:0016301">
    <property type="term" value="F:kinase activity"/>
    <property type="evidence" value="ECO:0007669"/>
    <property type="project" value="UniProtKB-KW"/>
</dbReference>
<evidence type="ECO:0000313" key="5">
    <source>
        <dbReference type="EMBL" id="MEQ2371804.1"/>
    </source>
</evidence>
<proteinExistence type="inferred from homology"/>
<dbReference type="SUPFAM" id="SSF53613">
    <property type="entry name" value="Ribokinase-like"/>
    <property type="match status" value="1"/>
</dbReference>
<dbReference type="PANTHER" id="PTHR43085:SF41">
    <property type="entry name" value="FRUCTOSELYSINE 6-KINASE"/>
    <property type="match status" value="1"/>
</dbReference>
<dbReference type="Pfam" id="PF00294">
    <property type="entry name" value="PfkB"/>
    <property type="match status" value="1"/>
</dbReference>
<gene>
    <name evidence="5" type="ORF">WMO28_12880</name>
</gene>
<keyword evidence="2" id="KW-0808">Transferase</keyword>
<dbReference type="InterPro" id="IPR011611">
    <property type="entry name" value="PfkB_dom"/>
</dbReference>
<keyword evidence="3 5" id="KW-0418">Kinase</keyword>
<sequence>MSRYSTKLLGFGDNVVDIYDHLKTMYPGGNCVNVSVYGKMAGCEKTAYMGYFGDDDRAELIIDVLGKTGVETVKCKQLHGENGYSRITLKDGDREFLDFNEGGIRGKTPYILDRFDLEYMKGFDVVHSGNYSFTESELHKIKEAGIPVSFDFSDDSTEEYYEKTAPHVTYAFCSFDGTDEEAKEHLKKLTSMGPELAMASRGAKGCILYDGEKFFAQEAAPLEKVKDTLGAGDSLIASFLTGFIGRTKAGMDKETAICESLEEAAAFAAGICGMEGAFGYGKKYE</sequence>
<dbReference type="PANTHER" id="PTHR43085">
    <property type="entry name" value="HEXOKINASE FAMILY MEMBER"/>
    <property type="match status" value="1"/>
</dbReference>
<name>A0ABV1BGS1_9FIRM</name>
<evidence type="ECO:0000256" key="1">
    <source>
        <dbReference type="ARBA" id="ARBA00010688"/>
    </source>
</evidence>
<organism evidence="5 6">
    <name type="scientific">Blautia aquisgranensis</name>
    <dbReference type="NCBI Taxonomy" id="3133153"/>
    <lineage>
        <taxon>Bacteria</taxon>
        <taxon>Bacillati</taxon>
        <taxon>Bacillota</taxon>
        <taxon>Clostridia</taxon>
        <taxon>Lachnospirales</taxon>
        <taxon>Lachnospiraceae</taxon>
        <taxon>Blautia</taxon>
    </lineage>
</organism>
<evidence type="ECO:0000256" key="2">
    <source>
        <dbReference type="ARBA" id="ARBA00022679"/>
    </source>
</evidence>
<dbReference type="InterPro" id="IPR029056">
    <property type="entry name" value="Ribokinase-like"/>
</dbReference>
<evidence type="ECO:0000259" key="4">
    <source>
        <dbReference type="Pfam" id="PF00294"/>
    </source>
</evidence>
<dbReference type="Gene3D" id="3.40.1190.20">
    <property type="match status" value="1"/>
</dbReference>
<dbReference type="Proteomes" id="UP001473063">
    <property type="component" value="Unassembled WGS sequence"/>
</dbReference>
<reference evidence="5 6" key="1">
    <citation type="submission" date="2024-03" db="EMBL/GenBank/DDBJ databases">
        <title>Human intestinal bacterial collection.</title>
        <authorList>
            <person name="Pauvert C."/>
            <person name="Hitch T.C.A."/>
            <person name="Clavel T."/>
        </authorList>
    </citation>
    <scope>NUCLEOTIDE SEQUENCE [LARGE SCALE GENOMIC DNA]</scope>
    <source>
        <strain evidence="5 6">CLA-JM-H16</strain>
    </source>
</reference>
<dbReference type="EMBL" id="JBBMEJ010000016">
    <property type="protein sequence ID" value="MEQ2371804.1"/>
    <property type="molecule type" value="Genomic_DNA"/>
</dbReference>
<comment type="caution">
    <text evidence="5">The sequence shown here is derived from an EMBL/GenBank/DDBJ whole genome shotgun (WGS) entry which is preliminary data.</text>
</comment>
<dbReference type="InterPro" id="IPR050306">
    <property type="entry name" value="PfkB_Carbo_kinase"/>
</dbReference>
<evidence type="ECO:0000256" key="3">
    <source>
        <dbReference type="ARBA" id="ARBA00022777"/>
    </source>
</evidence>
<protein>
    <submittedName>
        <fullName evidence="5">PfkB family carbohydrate kinase</fullName>
    </submittedName>
</protein>
<feature type="domain" description="Carbohydrate kinase PfkB" evidence="4">
    <location>
        <begin position="24"/>
        <end position="268"/>
    </location>
</feature>
<keyword evidence="6" id="KW-1185">Reference proteome</keyword>
<comment type="similarity">
    <text evidence="1">Belongs to the carbohydrate kinase PfkB family.</text>
</comment>
<accession>A0ABV1BGS1</accession>